<sequence length="323" mass="37474">MKTSLLFLLLINIFSFIIFGFFPELYIALPILILGFAIFSFYQCIKVFKRIENKKEFLIYSIALTSIFLCIIYIVEIRWSINPFGMIDAYAMWVGKGRVIALGILNEDPIPLWNSYWRMPNYPLGIPFLHANVSIVFPETETFLTLIKLPNYFFLFIVYIFLLGRVLSIKHKYGKIIFLLVSGVFLFQPNYLLVNSDLCADFPVSVLLALVTYFLLELNEKKTIVWLILTAALLINVKSEALIISFISLIFMFGLLFSNKENLFKPFLLSLFLVAIFASPTWYLIAKGSFLSTDFKDVSKSTFQIEFLFNRIFNKDVWTLIIK</sequence>
<proteinExistence type="predicted"/>
<name>A0A4R9JVG4_9LEPT</name>
<feature type="transmembrane region" description="Helical" evidence="1">
    <location>
        <begin position="57"/>
        <end position="75"/>
    </location>
</feature>
<comment type="caution">
    <text evidence="2">The sequence shown here is derived from an EMBL/GenBank/DDBJ whole genome shotgun (WGS) entry which is preliminary data.</text>
</comment>
<evidence type="ECO:0000256" key="1">
    <source>
        <dbReference type="SAM" id="Phobius"/>
    </source>
</evidence>
<protein>
    <recommendedName>
        <fullName evidence="4">Glycosyltransferase RgtA/B/C/D-like domain-containing protein</fullName>
    </recommendedName>
</protein>
<keyword evidence="1" id="KW-0812">Transmembrane</keyword>
<evidence type="ECO:0000313" key="3">
    <source>
        <dbReference type="Proteomes" id="UP000297609"/>
    </source>
</evidence>
<accession>A0A4R9JVG4</accession>
<evidence type="ECO:0008006" key="4">
    <source>
        <dbReference type="Google" id="ProtNLM"/>
    </source>
</evidence>
<feature type="transmembrane region" description="Helical" evidence="1">
    <location>
        <begin position="152"/>
        <end position="169"/>
    </location>
</feature>
<feature type="non-terminal residue" evidence="2">
    <location>
        <position position="323"/>
    </location>
</feature>
<dbReference type="Proteomes" id="UP000297609">
    <property type="component" value="Unassembled WGS sequence"/>
</dbReference>
<feature type="transmembrane region" description="Helical" evidence="1">
    <location>
        <begin position="267"/>
        <end position="286"/>
    </location>
</feature>
<reference evidence="2" key="1">
    <citation type="journal article" date="2019" name="PLoS Negl. Trop. Dis.">
        <title>Revisiting the worldwide diversity of Leptospira species in the environment.</title>
        <authorList>
            <person name="Vincent A.T."/>
            <person name="Schiettekatte O."/>
            <person name="Bourhy P."/>
            <person name="Veyrier F.J."/>
            <person name="Picardeau M."/>
        </authorList>
    </citation>
    <scope>NUCLEOTIDE SEQUENCE [LARGE SCALE GENOMIC DNA]</scope>
    <source>
        <strain evidence="2">201702454</strain>
    </source>
</reference>
<organism evidence="2 3">
    <name type="scientific">Leptospira kemamanensis</name>
    <dbReference type="NCBI Taxonomy" id="2484942"/>
    <lineage>
        <taxon>Bacteria</taxon>
        <taxon>Pseudomonadati</taxon>
        <taxon>Spirochaetota</taxon>
        <taxon>Spirochaetia</taxon>
        <taxon>Leptospirales</taxon>
        <taxon>Leptospiraceae</taxon>
        <taxon>Leptospira</taxon>
    </lineage>
</organism>
<keyword evidence="1" id="KW-0472">Membrane</keyword>
<evidence type="ECO:0000313" key="2">
    <source>
        <dbReference type="EMBL" id="TGL56832.1"/>
    </source>
</evidence>
<dbReference type="EMBL" id="RQGG01000005">
    <property type="protein sequence ID" value="TGL56832.1"/>
    <property type="molecule type" value="Genomic_DNA"/>
</dbReference>
<keyword evidence="1" id="KW-1133">Transmembrane helix</keyword>
<dbReference type="AlphaFoldDB" id="A0A4R9JVG4"/>
<feature type="transmembrane region" description="Helical" evidence="1">
    <location>
        <begin position="200"/>
        <end position="216"/>
    </location>
</feature>
<gene>
    <name evidence="2" type="ORF">EHQ59_00980</name>
</gene>
<keyword evidence="3" id="KW-1185">Reference proteome</keyword>
<feature type="transmembrane region" description="Helical" evidence="1">
    <location>
        <begin position="25"/>
        <end position="45"/>
    </location>
</feature>
<feature type="transmembrane region" description="Helical" evidence="1">
    <location>
        <begin position="176"/>
        <end position="194"/>
    </location>
</feature>
<dbReference type="OrthoDB" id="321088at2"/>
<feature type="transmembrane region" description="Helical" evidence="1">
    <location>
        <begin position="223"/>
        <end position="255"/>
    </location>
</feature>